<dbReference type="Pfam" id="PF22106">
    <property type="entry name" value="NGO1945_C"/>
    <property type="match status" value="1"/>
</dbReference>
<reference evidence="3" key="1">
    <citation type="submission" date="2022-10" db="EMBL/GenBank/DDBJ databases">
        <title>Shewanella flava sp. nov, isolated from the estuary of the Fenhe River into the Yellow River.</title>
        <authorList>
            <person name="Li Y."/>
        </authorList>
    </citation>
    <scope>NUCLEOTIDE SEQUENCE</scope>
    <source>
        <strain evidence="3">FYR11-62</strain>
    </source>
</reference>
<dbReference type="EMBL" id="JAPDMX010000033">
    <property type="protein sequence ID" value="MCW3174163.1"/>
    <property type="molecule type" value="Genomic_DNA"/>
</dbReference>
<evidence type="ECO:0000313" key="4">
    <source>
        <dbReference type="Proteomes" id="UP001163714"/>
    </source>
</evidence>
<dbReference type="GO" id="GO:0003677">
    <property type="term" value="F:DNA binding"/>
    <property type="evidence" value="ECO:0007669"/>
    <property type="project" value="UniProtKB-KW"/>
</dbReference>
<proteinExistence type="predicted"/>
<keyword evidence="4" id="KW-1185">Reference proteome</keyword>
<dbReference type="Gene3D" id="3.90.930.50">
    <property type="match status" value="1"/>
</dbReference>
<accession>A0ABT3IDL3</accession>
<dbReference type="Proteomes" id="UP001163714">
    <property type="component" value="Unassembled WGS sequence"/>
</dbReference>
<name>A0ABT3IDL3_9GAMM</name>
<dbReference type="InterPro" id="IPR054098">
    <property type="entry name" value="NGO1945-like_C"/>
</dbReference>
<feature type="domain" description="NGO1945-like C-terminal" evidence="2">
    <location>
        <begin position="144"/>
        <end position="240"/>
    </location>
</feature>
<gene>
    <name evidence="3" type="ORF">OHT75_16950</name>
</gene>
<evidence type="ECO:0000259" key="2">
    <source>
        <dbReference type="Pfam" id="PF22106"/>
    </source>
</evidence>
<organism evidence="3 4">
    <name type="scientific">Shewanella subflava</name>
    <dbReference type="NCBI Taxonomy" id="2986476"/>
    <lineage>
        <taxon>Bacteria</taxon>
        <taxon>Pseudomonadati</taxon>
        <taxon>Pseudomonadota</taxon>
        <taxon>Gammaproteobacteria</taxon>
        <taxon>Alteromonadales</taxon>
        <taxon>Shewanellaceae</taxon>
        <taxon>Shewanella</taxon>
    </lineage>
</organism>
<dbReference type="Pfam" id="PF09836">
    <property type="entry name" value="DUF2063"/>
    <property type="match status" value="1"/>
</dbReference>
<protein>
    <submittedName>
        <fullName evidence="3">DNA-binding domain-containing protein</fullName>
    </submittedName>
</protein>
<comment type="caution">
    <text evidence="3">The sequence shown here is derived from an EMBL/GenBank/DDBJ whole genome shotgun (WGS) entry which is preliminary data.</text>
</comment>
<evidence type="ECO:0000259" key="1">
    <source>
        <dbReference type="Pfam" id="PF09836"/>
    </source>
</evidence>
<keyword evidence="3" id="KW-0238">DNA-binding</keyword>
<dbReference type="InterPro" id="IPR018640">
    <property type="entry name" value="DUF2063"/>
</dbReference>
<dbReference type="Gene3D" id="1.10.150.690">
    <property type="entry name" value="DUF2063"/>
    <property type="match status" value="1"/>
</dbReference>
<evidence type="ECO:0000313" key="3">
    <source>
        <dbReference type="EMBL" id="MCW3174163.1"/>
    </source>
</evidence>
<dbReference type="RefSeq" id="WP_264728752.1">
    <property type="nucleotide sequence ID" value="NZ_JAPDMX010000033.1"/>
</dbReference>
<feature type="domain" description="Putative DNA-binding" evidence="1">
    <location>
        <begin position="6"/>
        <end position="90"/>
    </location>
</feature>
<dbReference type="InterPro" id="IPR044922">
    <property type="entry name" value="DUF2063_N_sf"/>
</dbReference>
<sequence length="250" mass="29206">MKFTDIQQSFMDYIRDPNHPLPHGIEPRRMLIYRELFFNNVNGFVSSAFPVLKSLYDEQDWLTLVQQFFAEHHCHTPIFVEIAGEFLAFLQQYKMKDSDPHFLLELAHYEWLELVVATQQSSEQQQVFAADLILLKPLQLSVCAKVAQYQYDVQHISVDYQPIEPPSQPQYFCVYRNREDEVSFLQLNPLTAHVLALIEQHTQQQMSISFDEVIHQLMAFYPNMQVDTMTNGCAHMLKQMVEKGIVVTSS</sequence>